<dbReference type="InterPro" id="IPR002937">
    <property type="entry name" value="Amino_oxidase"/>
</dbReference>
<feature type="domain" description="Methyltransferase type 11" evidence="8">
    <location>
        <begin position="517"/>
        <end position="602"/>
    </location>
</feature>
<dbReference type="InterPro" id="IPR050281">
    <property type="entry name" value="Flavin_monoamine_oxidase"/>
</dbReference>
<evidence type="ECO:0000313" key="10">
    <source>
        <dbReference type="Proteomes" id="UP001237448"/>
    </source>
</evidence>
<dbReference type="EMBL" id="JAUSVK010000001">
    <property type="protein sequence ID" value="MDQ0395445.1"/>
    <property type="molecule type" value="Genomic_DNA"/>
</dbReference>
<dbReference type="SUPFAM" id="SSF53335">
    <property type="entry name" value="S-adenosyl-L-methionine-dependent methyltransferases"/>
    <property type="match status" value="1"/>
</dbReference>
<evidence type="ECO:0000256" key="4">
    <source>
        <dbReference type="ARBA" id="ARBA00017871"/>
    </source>
</evidence>
<keyword evidence="5" id="KW-0073">Auxin biosynthesis</keyword>
<dbReference type="PRINTS" id="PR00419">
    <property type="entry name" value="ADXRDTASE"/>
</dbReference>
<reference evidence="9 10" key="1">
    <citation type="submission" date="2023-07" db="EMBL/GenBank/DDBJ databases">
        <title>Genomic Encyclopedia of Type Strains, Phase IV (KMG-IV): sequencing the most valuable type-strain genomes for metagenomic binning, comparative biology and taxonomic classification.</title>
        <authorList>
            <person name="Goeker M."/>
        </authorList>
    </citation>
    <scope>NUCLEOTIDE SEQUENCE [LARGE SCALE GENOMIC DNA]</scope>
    <source>
        <strain evidence="9 10">DSM 5896</strain>
    </source>
</reference>
<dbReference type="Pfam" id="PF08241">
    <property type="entry name" value="Methyltransf_11"/>
    <property type="match status" value="1"/>
</dbReference>
<comment type="similarity">
    <text evidence="2">Belongs to the tryptophan 2-monooxygenase family.</text>
</comment>
<gene>
    <name evidence="9" type="ORF">J3R73_005237</name>
</gene>
<evidence type="ECO:0000313" key="9">
    <source>
        <dbReference type="EMBL" id="MDQ0395445.1"/>
    </source>
</evidence>
<dbReference type="Gene3D" id="3.50.50.60">
    <property type="entry name" value="FAD/NAD(P)-binding domain"/>
    <property type="match status" value="1"/>
</dbReference>
<dbReference type="PANTHER" id="PTHR10742:SF410">
    <property type="entry name" value="LYSINE-SPECIFIC HISTONE DEMETHYLASE 2"/>
    <property type="match status" value="1"/>
</dbReference>
<evidence type="ECO:0000256" key="1">
    <source>
        <dbReference type="ARBA" id="ARBA00004814"/>
    </source>
</evidence>
<evidence type="ECO:0000256" key="3">
    <source>
        <dbReference type="ARBA" id="ARBA00012535"/>
    </source>
</evidence>
<proteinExistence type="inferred from homology"/>
<evidence type="ECO:0000256" key="2">
    <source>
        <dbReference type="ARBA" id="ARBA00005833"/>
    </source>
</evidence>
<dbReference type="InterPro" id="IPR036188">
    <property type="entry name" value="FAD/NAD-bd_sf"/>
</dbReference>
<accession>A0ABU0FN21</accession>
<organism evidence="9 10">
    <name type="scientific">Labrys monachus</name>
    <dbReference type="NCBI Taxonomy" id="217067"/>
    <lineage>
        <taxon>Bacteria</taxon>
        <taxon>Pseudomonadati</taxon>
        <taxon>Pseudomonadota</taxon>
        <taxon>Alphaproteobacteria</taxon>
        <taxon>Hyphomicrobiales</taxon>
        <taxon>Xanthobacteraceae</taxon>
        <taxon>Labrys</taxon>
    </lineage>
</organism>
<dbReference type="PANTHER" id="PTHR10742">
    <property type="entry name" value="FLAVIN MONOAMINE OXIDASE"/>
    <property type="match status" value="1"/>
</dbReference>
<dbReference type="Pfam" id="PF01593">
    <property type="entry name" value="Amino_oxidase"/>
    <property type="match status" value="1"/>
</dbReference>
<evidence type="ECO:0000259" key="7">
    <source>
        <dbReference type="Pfam" id="PF01593"/>
    </source>
</evidence>
<evidence type="ECO:0000256" key="6">
    <source>
        <dbReference type="ARBA" id="ARBA00047321"/>
    </source>
</evidence>
<evidence type="ECO:0000259" key="8">
    <source>
        <dbReference type="Pfam" id="PF08241"/>
    </source>
</evidence>
<sequence>MSDISQFKPVKPTSAPYNVAIIGGGPGGLFTAWHLAAKVGNACKITIYEASERLGGKIITGEFAGVGPYEIGVAEIYDYSALGPDPLRDLIEKELGLEIKHIAGGACVLDDKVLESYKDLKENFGDETFESVEAFKKRCTELLSRPDFYSSARNVDNRHAWSRVSAEEVIATEIPDEMARRYVRIMAHSDVAAPPHLTNGLTFLKNALMDSEGYMDVFSVVGGNEQIVDRLADELDADVQFNSSLKSVRPLFDGSLQLGMHVNGKPETVVADYVVLALPLTALSIIDWRSPHLQQAMARHINYFDRPGHYLRATLLFERPFWRDVLPGAWWMIDAFDGCCVYDEGARNSLGQWGALGFLIAGNAALGLANMSNEAIEKLCLDALPPCLEFGRKLHVDTRIHRWMASVNAIPGGFPVRSPYLNHRPNAEQLPNLVAVGDYMFDATLNGVLDSADAATDILLAEVVARRQREAEIDGRLAVSEWFDPPGAEEQDGVFDATYLADMLRAVWNVQPGARILHVGSGGGEVVAALRSLGFDAQGLEPSQHAWRSTPPELRAFNLCSAPLGLDVPDGYFDVVLDTGLCRFERSELPKMLAEIRRVTRYGFVLGSISSDLPIELVERRKLLTGVKTLTSRWDWSDQLLAIGFHFALSDPRLLDVAWKKTVAAGVAPGEWYEDAESLLYCFYGASGSAASDIAAAAEADRIVEERLYTDERVPVSGL</sequence>
<comment type="pathway">
    <text evidence="1">Plant hormone metabolism; auxin biosynthesis.</text>
</comment>
<keyword evidence="10" id="KW-1185">Reference proteome</keyword>
<dbReference type="SUPFAM" id="SSF51905">
    <property type="entry name" value="FAD/NAD(P)-binding domain"/>
    <property type="match status" value="1"/>
</dbReference>
<dbReference type="RefSeq" id="WP_307434153.1">
    <property type="nucleotide sequence ID" value="NZ_JAUSVK010000001.1"/>
</dbReference>
<feature type="domain" description="Amine oxidase" evidence="7">
    <location>
        <begin position="27"/>
        <end position="456"/>
    </location>
</feature>
<dbReference type="Proteomes" id="UP001237448">
    <property type="component" value="Unassembled WGS sequence"/>
</dbReference>
<comment type="caution">
    <text evidence="9">The sequence shown here is derived from an EMBL/GenBank/DDBJ whole genome shotgun (WGS) entry which is preliminary data.</text>
</comment>
<comment type="catalytic activity">
    <reaction evidence="6">
        <text>L-tryptophan + O2 = indole-3-acetamide + CO2 + H2O</text>
        <dbReference type="Rhea" id="RHEA:16165"/>
        <dbReference type="ChEBI" id="CHEBI:15377"/>
        <dbReference type="ChEBI" id="CHEBI:15379"/>
        <dbReference type="ChEBI" id="CHEBI:16031"/>
        <dbReference type="ChEBI" id="CHEBI:16526"/>
        <dbReference type="ChEBI" id="CHEBI:57912"/>
        <dbReference type="EC" id="1.13.12.3"/>
    </reaction>
</comment>
<name>A0ABU0FN21_9HYPH</name>
<dbReference type="SUPFAM" id="SSF54373">
    <property type="entry name" value="FAD-linked reductases, C-terminal domain"/>
    <property type="match status" value="1"/>
</dbReference>
<evidence type="ECO:0000256" key="5">
    <source>
        <dbReference type="ARBA" id="ARBA00023070"/>
    </source>
</evidence>
<protein>
    <recommendedName>
        <fullName evidence="4">Tryptophan 2-monooxygenase</fullName>
        <ecNumber evidence="3">1.13.12.3</ecNumber>
    </recommendedName>
</protein>
<dbReference type="Gene3D" id="3.40.50.150">
    <property type="entry name" value="Vaccinia Virus protein VP39"/>
    <property type="match status" value="1"/>
</dbReference>
<dbReference type="EC" id="1.13.12.3" evidence="3"/>
<dbReference type="InterPro" id="IPR013216">
    <property type="entry name" value="Methyltransf_11"/>
</dbReference>
<dbReference type="InterPro" id="IPR029063">
    <property type="entry name" value="SAM-dependent_MTases_sf"/>
</dbReference>